<evidence type="ECO:0000256" key="7">
    <source>
        <dbReference type="ARBA" id="ARBA00037904"/>
    </source>
</evidence>
<evidence type="ECO:0000256" key="4">
    <source>
        <dbReference type="ARBA" id="ARBA00022679"/>
    </source>
</evidence>
<sequence>MVILLVLFSSLLSLITYLRYLRQAMVEIPQLCLSRDILSENFLNSGFPKVSVIVPAYNEADNIQDCVISILYSTSLLVDKFELWVVDDQSTDNTLTILNTLKKNLSDSRLKILPGKPRPAEQVWTGKNWACTQAAKRAFGEFLLFIDADVRLKPRAIETVVQAAESKQIDLLNCIPAVVCGSLVEWLVQPLMFINLLISLNSVAVKDPKTKTAFAAGPFMLFQRSSYEKIGGHQAVASCVAEDVALARRIKESGLKLQHFLGANLAKLRMYRSWASLWEGWTKVLYSGAQRSLWLMVSLALLMLNIYVIPWLVLVIVFSKSFLIGWKTVDLLAICLALIAILLQYNLRTLTAQAFRSSPKYWWLHGLGGLLVAVIAIASVIKTETGWGWTWRGRTLKHPISPRE</sequence>
<proteinExistence type="inferred from homology"/>
<dbReference type="PANTHER" id="PTHR43646">
    <property type="entry name" value="GLYCOSYLTRANSFERASE"/>
    <property type="match status" value="1"/>
</dbReference>
<comment type="caution">
    <text evidence="12">The sequence shown here is derived from an EMBL/GenBank/DDBJ whole genome shotgun (WGS) entry which is preliminary data.</text>
</comment>
<evidence type="ECO:0000256" key="9">
    <source>
        <dbReference type="ARBA" id="ARBA00040345"/>
    </source>
</evidence>
<feature type="transmembrane region" description="Helical" evidence="10">
    <location>
        <begin position="362"/>
        <end position="381"/>
    </location>
</feature>
<feature type="transmembrane region" description="Helical" evidence="10">
    <location>
        <begin position="293"/>
        <end position="317"/>
    </location>
</feature>
<dbReference type="EMBL" id="ANNX02000026">
    <property type="protein sequence ID" value="KYC40947.1"/>
    <property type="molecule type" value="Genomic_DNA"/>
</dbReference>
<dbReference type="Pfam" id="PF00535">
    <property type="entry name" value="Glycos_transf_2"/>
    <property type="match status" value="1"/>
</dbReference>
<dbReference type="GO" id="GO:0005886">
    <property type="term" value="C:plasma membrane"/>
    <property type="evidence" value="ECO:0007669"/>
    <property type="project" value="UniProtKB-SubCell"/>
</dbReference>
<evidence type="ECO:0000256" key="2">
    <source>
        <dbReference type="ARBA" id="ARBA00022475"/>
    </source>
</evidence>
<evidence type="ECO:0000256" key="5">
    <source>
        <dbReference type="ARBA" id="ARBA00023136"/>
    </source>
</evidence>
<dbReference type="OrthoDB" id="9806525at2"/>
<evidence type="ECO:0000256" key="10">
    <source>
        <dbReference type="SAM" id="Phobius"/>
    </source>
</evidence>
<comment type="function">
    <text evidence="6">Catalyzes the glycosylation of 4,4'-diaponeurosporenoate, i.e. the esterification of glucose at the C1'' position with the carboxyl group of 4,4'-diaponeurosporenic acid, to form glycosyl-4,4'-diaponeurosporenoate. This is a step in the biosynthesis of staphyloxanthin, an orange pigment present in most staphylococci strains.</text>
</comment>
<evidence type="ECO:0000256" key="1">
    <source>
        <dbReference type="ARBA" id="ARBA00004236"/>
    </source>
</evidence>
<keyword evidence="10" id="KW-1133">Transmembrane helix</keyword>
<keyword evidence="3" id="KW-0328">Glycosyltransferase</keyword>
<accession>A0A139X8B5</accession>
<protein>
    <recommendedName>
        <fullName evidence="9">4,4'-diaponeurosporenoate glycosyltransferase</fullName>
    </recommendedName>
</protein>
<comment type="similarity">
    <text evidence="8">Belongs to the glycosyltransferase 2 family. CrtQ subfamily.</text>
</comment>
<dbReference type="InterPro" id="IPR001173">
    <property type="entry name" value="Glyco_trans_2-like"/>
</dbReference>
<organism evidence="12 13">
    <name type="scientific">Scytonema hofmannii PCC 7110</name>
    <dbReference type="NCBI Taxonomy" id="128403"/>
    <lineage>
        <taxon>Bacteria</taxon>
        <taxon>Bacillati</taxon>
        <taxon>Cyanobacteriota</taxon>
        <taxon>Cyanophyceae</taxon>
        <taxon>Nostocales</taxon>
        <taxon>Scytonemataceae</taxon>
        <taxon>Scytonema</taxon>
    </lineage>
</organism>
<evidence type="ECO:0000256" key="3">
    <source>
        <dbReference type="ARBA" id="ARBA00022676"/>
    </source>
</evidence>
<evidence type="ECO:0000313" key="12">
    <source>
        <dbReference type="EMBL" id="KYC40947.1"/>
    </source>
</evidence>
<keyword evidence="5 10" id="KW-0472">Membrane</keyword>
<dbReference type="InterPro" id="IPR029044">
    <property type="entry name" value="Nucleotide-diphossugar_trans"/>
</dbReference>
<keyword evidence="13" id="KW-1185">Reference proteome</keyword>
<dbReference type="GO" id="GO:0016757">
    <property type="term" value="F:glycosyltransferase activity"/>
    <property type="evidence" value="ECO:0007669"/>
    <property type="project" value="UniProtKB-KW"/>
</dbReference>
<keyword evidence="2" id="KW-1003">Cell membrane</keyword>
<comment type="pathway">
    <text evidence="7">Carotenoid biosynthesis; staphyloxanthin biosynthesis; staphyloxanthin from farnesyl diphosphate: step 4/5.</text>
</comment>
<dbReference type="AlphaFoldDB" id="A0A139X8B5"/>
<evidence type="ECO:0000256" key="8">
    <source>
        <dbReference type="ARBA" id="ARBA00038120"/>
    </source>
</evidence>
<comment type="subcellular location">
    <subcellularLocation>
        <location evidence="1">Cell membrane</location>
    </subcellularLocation>
</comment>
<evidence type="ECO:0000313" key="13">
    <source>
        <dbReference type="Proteomes" id="UP000076925"/>
    </source>
</evidence>
<feature type="domain" description="Glycosyltransferase 2-like" evidence="11">
    <location>
        <begin position="51"/>
        <end position="231"/>
    </location>
</feature>
<feature type="transmembrane region" description="Helical" evidence="10">
    <location>
        <begin position="329"/>
        <end position="347"/>
    </location>
</feature>
<evidence type="ECO:0000259" key="11">
    <source>
        <dbReference type="Pfam" id="PF00535"/>
    </source>
</evidence>
<dbReference type="SUPFAM" id="SSF53448">
    <property type="entry name" value="Nucleotide-diphospho-sugar transferases"/>
    <property type="match status" value="1"/>
</dbReference>
<reference evidence="12 13" key="1">
    <citation type="journal article" date="2013" name="Genome Biol. Evol.">
        <title>Genomes of Stigonematalean cyanobacteria (subsection V) and the evolution of oxygenic photosynthesis from prokaryotes to plastids.</title>
        <authorList>
            <person name="Dagan T."/>
            <person name="Roettger M."/>
            <person name="Stucken K."/>
            <person name="Landan G."/>
            <person name="Koch R."/>
            <person name="Major P."/>
            <person name="Gould S.B."/>
            <person name="Goremykin V.V."/>
            <person name="Rippka R."/>
            <person name="Tandeau de Marsac N."/>
            <person name="Gugger M."/>
            <person name="Lockhart P.J."/>
            <person name="Allen J.F."/>
            <person name="Brune I."/>
            <person name="Maus I."/>
            <person name="Puhler A."/>
            <person name="Martin W.F."/>
        </authorList>
    </citation>
    <scope>NUCLEOTIDE SEQUENCE [LARGE SCALE GENOMIC DNA]</scope>
    <source>
        <strain evidence="12 13">PCC 7110</strain>
    </source>
</reference>
<dbReference type="Proteomes" id="UP000076925">
    <property type="component" value="Unassembled WGS sequence"/>
</dbReference>
<keyword evidence="10" id="KW-0812">Transmembrane</keyword>
<dbReference type="Gene3D" id="3.90.550.10">
    <property type="entry name" value="Spore Coat Polysaccharide Biosynthesis Protein SpsA, Chain A"/>
    <property type="match status" value="1"/>
</dbReference>
<dbReference type="STRING" id="128403.WA1_25370"/>
<dbReference type="PANTHER" id="PTHR43646:SF2">
    <property type="entry name" value="GLYCOSYLTRANSFERASE 2-LIKE DOMAIN-CONTAINING PROTEIN"/>
    <property type="match status" value="1"/>
</dbReference>
<gene>
    <name evidence="12" type="ORF">WA1_25370</name>
</gene>
<name>A0A139X8B5_9CYAN</name>
<dbReference type="RefSeq" id="WP_017739726.1">
    <property type="nucleotide sequence ID" value="NZ_KQ976354.1"/>
</dbReference>
<evidence type="ECO:0000256" key="6">
    <source>
        <dbReference type="ARBA" id="ARBA00037281"/>
    </source>
</evidence>
<keyword evidence="4 12" id="KW-0808">Transferase</keyword>